<name>A0A254TD18_9BURK</name>
<sequence>MHGGHPRDHPLGAAAGAVHRHHCRQPGAPDALQRIVAEGRVLPHAGTHARLGQFEDDRGDAADKQGQRILEHLPGNGIGVGKGRLARGR</sequence>
<organism evidence="2 3">
    <name type="scientific">Noviherbaspirillum denitrificans</name>
    <dbReference type="NCBI Taxonomy" id="1968433"/>
    <lineage>
        <taxon>Bacteria</taxon>
        <taxon>Pseudomonadati</taxon>
        <taxon>Pseudomonadota</taxon>
        <taxon>Betaproteobacteria</taxon>
        <taxon>Burkholderiales</taxon>
        <taxon>Oxalobacteraceae</taxon>
        <taxon>Noviherbaspirillum</taxon>
    </lineage>
</organism>
<evidence type="ECO:0000313" key="2">
    <source>
        <dbReference type="EMBL" id="OWW20504.1"/>
    </source>
</evidence>
<evidence type="ECO:0000313" key="3">
    <source>
        <dbReference type="Proteomes" id="UP000197535"/>
    </source>
</evidence>
<accession>A0A254TD18</accession>
<feature type="region of interest" description="Disordered" evidence="1">
    <location>
        <begin position="45"/>
        <end position="89"/>
    </location>
</feature>
<evidence type="ECO:0000256" key="1">
    <source>
        <dbReference type="SAM" id="MobiDB-lite"/>
    </source>
</evidence>
<comment type="caution">
    <text evidence="2">The sequence shown here is derived from an EMBL/GenBank/DDBJ whole genome shotgun (WGS) entry which is preliminary data.</text>
</comment>
<dbReference type="Proteomes" id="UP000197535">
    <property type="component" value="Unassembled WGS sequence"/>
</dbReference>
<protein>
    <submittedName>
        <fullName evidence="2">Uncharacterized protein</fullName>
    </submittedName>
</protein>
<dbReference type="AlphaFoldDB" id="A0A254TD18"/>
<feature type="region of interest" description="Disordered" evidence="1">
    <location>
        <begin position="1"/>
        <end position="29"/>
    </location>
</feature>
<feature type="compositionally biased region" description="Basic and acidic residues" evidence="1">
    <location>
        <begin position="1"/>
        <end position="10"/>
    </location>
</feature>
<feature type="compositionally biased region" description="Basic and acidic residues" evidence="1">
    <location>
        <begin position="53"/>
        <end position="71"/>
    </location>
</feature>
<gene>
    <name evidence="2" type="ORF">AYR66_14425</name>
</gene>
<dbReference type="EMBL" id="LSTO01000001">
    <property type="protein sequence ID" value="OWW20504.1"/>
    <property type="molecule type" value="Genomic_DNA"/>
</dbReference>
<reference evidence="2 3" key="1">
    <citation type="submission" date="2016-02" db="EMBL/GenBank/DDBJ databases">
        <authorList>
            <person name="Wen L."/>
            <person name="He K."/>
            <person name="Yang H."/>
        </authorList>
    </citation>
    <scope>NUCLEOTIDE SEQUENCE [LARGE SCALE GENOMIC DNA]</scope>
    <source>
        <strain evidence="2 3">TSA40</strain>
    </source>
</reference>
<proteinExistence type="predicted"/>
<keyword evidence="3" id="KW-1185">Reference proteome</keyword>